<evidence type="ECO:0000256" key="3">
    <source>
        <dbReference type="ARBA" id="ARBA00023163"/>
    </source>
</evidence>
<dbReference type="GO" id="GO:0005634">
    <property type="term" value="C:nucleus"/>
    <property type="evidence" value="ECO:0007669"/>
    <property type="project" value="UniProtKB-SubCell"/>
</dbReference>
<feature type="domain" description="Velvet" evidence="6">
    <location>
        <begin position="18"/>
        <end position="196"/>
    </location>
</feature>
<dbReference type="GeneID" id="83212584"/>
<evidence type="ECO:0000256" key="4">
    <source>
        <dbReference type="ARBA" id="ARBA00023242"/>
    </source>
</evidence>
<evidence type="ECO:0000259" key="6">
    <source>
        <dbReference type="PROSITE" id="PS51821"/>
    </source>
</evidence>
<feature type="compositionally biased region" description="Polar residues" evidence="5">
    <location>
        <begin position="366"/>
        <end position="381"/>
    </location>
</feature>
<feature type="compositionally biased region" description="Polar residues" evidence="5">
    <location>
        <begin position="340"/>
        <end position="357"/>
    </location>
</feature>
<dbReference type="EMBL" id="JARTCD010000020">
    <property type="protein sequence ID" value="KAJ8659132.1"/>
    <property type="molecule type" value="Genomic_DNA"/>
</dbReference>
<dbReference type="InterPro" id="IPR038491">
    <property type="entry name" value="Velvet_dom_sf"/>
</dbReference>
<feature type="region of interest" description="Disordered" evidence="5">
    <location>
        <begin position="197"/>
        <end position="309"/>
    </location>
</feature>
<dbReference type="RefSeq" id="XP_058344045.1">
    <property type="nucleotide sequence ID" value="XM_058485218.1"/>
</dbReference>
<comment type="caution">
    <text evidence="7">The sequence shown here is derived from an EMBL/GenBank/DDBJ whole genome shotgun (WGS) entry which is preliminary data.</text>
</comment>
<organism evidence="7 8">
    <name type="scientific">Lichtheimia ornata</name>
    <dbReference type="NCBI Taxonomy" id="688661"/>
    <lineage>
        <taxon>Eukaryota</taxon>
        <taxon>Fungi</taxon>
        <taxon>Fungi incertae sedis</taxon>
        <taxon>Mucoromycota</taxon>
        <taxon>Mucoromycotina</taxon>
        <taxon>Mucoromycetes</taxon>
        <taxon>Mucorales</taxon>
        <taxon>Lichtheimiaceae</taxon>
        <taxon>Lichtheimia</taxon>
    </lineage>
</organism>
<evidence type="ECO:0000313" key="8">
    <source>
        <dbReference type="Proteomes" id="UP001234581"/>
    </source>
</evidence>
<keyword evidence="8" id="KW-1185">Reference proteome</keyword>
<evidence type="ECO:0000256" key="5">
    <source>
        <dbReference type="SAM" id="MobiDB-lite"/>
    </source>
</evidence>
<feature type="region of interest" description="Disordered" evidence="5">
    <location>
        <begin position="335"/>
        <end position="528"/>
    </location>
</feature>
<feature type="compositionally biased region" description="Basic and acidic residues" evidence="5">
    <location>
        <begin position="519"/>
        <end position="528"/>
    </location>
</feature>
<evidence type="ECO:0000313" key="7">
    <source>
        <dbReference type="EMBL" id="KAJ8659132.1"/>
    </source>
</evidence>
<protein>
    <recommendedName>
        <fullName evidence="6">Velvet domain-containing protein</fullName>
    </recommendedName>
</protein>
<keyword evidence="3" id="KW-0804">Transcription</keyword>
<dbReference type="Pfam" id="PF11754">
    <property type="entry name" value="Velvet"/>
    <property type="match status" value="2"/>
</dbReference>
<evidence type="ECO:0000256" key="1">
    <source>
        <dbReference type="ARBA" id="ARBA00004123"/>
    </source>
</evidence>
<dbReference type="InterPro" id="IPR037525">
    <property type="entry name" value="Velvet_dom"/>
</dbReference>
<feature type="compositionally biased region" description="Low complexity" evidence="5">
    <location>
        <begin position="423"/>
        <end position="435"/>
    </location>
</feature>
<name>A0AAD7V737_9FUNG</name>
<reference evidence="7 8" key="1">
    <citation type="submission" date="2023-03" db="EMBL/GenBank/DDBJ databases">
        <title>Genome sequence of Lichtheimia ornata CBS 291.66.</title>
        <authorList>
            <person name="Mohabir J.T."/>
            <person name="Shea T.P."/>
            <person name="Kurbessoian T."/>
            <person name="Berby B."/>
            <person name="Fontaine J."/>
            <person name="Livny J."/>
            <person name="Gnirke A."/>
            <person name="Stajich J.E."/>
            <person name="Cuomo C.A."/>
        </authorList>
    </citation>
    <scope>NUCLEOTIDE SEQUENCE [LARGE SCALE GENOMIC DNA]</scope>
    <source>
        <strain evidence="7">CBS 291.66</strain>
    </source>
</reference>
<dbReference type="PROSITE" id="PS51821">
    <property type="entry name" value="VELVET"/>
    <property type="match status" value="1"/>
</dbReference>
<comment type="subcellular location">
    <subcellularLocation>
        <location evidence="1">Nucleus</location>
    </subcellularLocation>
</comment>
<feature type="compositionally biased region" description="Basic and acidic residues" evidence="5">
    <location>
        <begin position="453"/>
        <end position="462"/>
    </location>
</feature>
<dbReference type="Proteomes" id="UP001234581">
    <property type="component" value="Unassembled WGS sequence"/>
</dbReference>
<dbReference type="InterPro" id="IPR021740">
    <property type="entry name" value="Velvet"/>
</dbReference>
<evidence type="ECO:0000256" key="2">
    <source>
        <dbReference type="ARBA" id="ARBA00023015"/>
    </source>
</evidence>
<gene>
    <name evidence="7" type="ORF">O0I10_005171</name>
</gene>
<dbReference type="PANTHER" id="PTHR33572:SF18">
    <property type="entry name" value="SPORE DEVELOPMENT REGULATOR VOSA"/>
    <property type="match status" value="1"/>
</dbReference>
<keyword evidence="4" id="KW-0539">Nucleus</keyword>
<sequence length="528" mass="58137">MSSVSSRGDDVARQTHSHSHWNFELIIREQPVHSRMCGVGERVDRRPIDPPPIVQLKIVGQDTTNMMDSLQAVSPYIFLAAVLVPADHTDAHEGPLQIDFHRRLIIGRTVSSLYLLRDLDNTEGAFFVFSDMSVRADGRYRLRMCLFEMQESAVRYRQSVLTDPFIVYSAKKFPGMHLSCPLACHFAEQGLKIRIRKESRKRSMLTLPRSGNQSTDDGGGGNASRSSTSSQKRSPHTTSGVLEETPEDASSSSAAASTPPPYHYVNRRNTEDQGTQSIGNLPQAFDSPSGGGATSQPSTMASSSQHHGSAFMDTTANQQSTTHVMDTTAQPYWTLPPLSSFENNQHASGSSPLSQHLSEQRHHTPSYYNSTQQEQHQQRFNPSIHHHHHQHQHLLSSPSSPSSTQGGALLINPSLHPPINYRAPSSPSSAATGPSTAPPPPPQQQHTAAGPRIEWRSERPELILHTSIPPRRSSHPADQHQQPTVLPSLREQLERIGMMPPPPSSSSSSSSSPSRHHHGGGDNERWKS</sequence>
<keyword evidence="2" id="KW-0805">Transcription regulation</keyword>
<feature type="compositionally biased region" description="Low complexity" evidence="5">
    <location>
        <begin position="393"/>
        <end position="403"/>
    </location>
</feature>
<dbReference type="PANTHER" id="PTHR33572">
    <property type="entry name" value="SPORE DEVELOPMENT REGULATOR VOSA"/>
    <property type="match status" value="1"/>
</dbReference>
<feature type="compositionally biased region" description="Polar residues" evidence="5">
    <location>
        <begin position="294"/>
        <end position="309"/>
    </location>
</feature>
<accession>A0AAD7V737</accession>
<proteinExistence type="predicted"/>
<dbReference type="AlphaFoldDB" id="A0AAD7V737"/>
<dbReference type="Gene3D" id="2.60.40.3960">
    <property type="entry name" value="Velvet domain"/>
    <property type="match status" value="1"/>
</dbReference>